<dbReference type="InParanoid" id="A0A6L2Q6D0"/>
<proteinExistence type="predicted"/>
<keyword evidence="2" id="KW-1185">Reference proteome</keyword>
<protein>
    <recommendedName>
        <fullName evidence="3">Craniofacial development protein 2-like</fullName>
    </recommendedName>
</protein>
<dbReference type="AlphaFoldDB" id="A0A6L2Q6D0"/>
<evidence type="ECO:0008006" key="3">
    <source>
        <dbReference type="Google" id="ProtNLM"/>
    </source>
</evidence>
<dbReference type="InterPro" id="IPR036691">
    <property type="entry name" value="Endo/exonu/phosph_ase_sf"/>
</dbReference>
<gene>
    <name evidence="1" type="ORF">Cfor_03350</name>
</gene>
<evidence type="ECO:0000313" key="2">
    <source>
        <dbReference type="Proteomes" id="UP000502823"/>
    </source>
</evidence>
<evidence type="ECO:0000313" key="1">
    <source>
        <dbReference type="EMBL" id="GFG39052.1"/>
    </source>
</evidence>
<accession>A0A6L2Q6D0</accession>
<organism evidence="1 2">
    <name type="scientific">Coptotermes formosanus</name>
    <name type="common">Formosan subterranean termite</name>
    <dbReference type="NCBI Taxonomy" id="36987"/>
    <lineage>
        <taxon>Eukaryota</taxon>
        <taxon>Metazoa</taxon>
        <taxon>Ecdysozoa</taxon>
        <taxon>Arthropoda</taxon>
        <taxon>Hexapoda</taxon>
        <taxon>Insecta</taxon>
        <taxon>Pterygota</taxon>
        <taxon>Neoptera</taxon>
        <taxon>Polyneoptera</taxon>
        <taxon>Dictyoptera</taxon>
        <taxon>Blattodea</taxon>
        <taxon>Blattoidea</taxon>
        <taxon>Termitoidae</taxon>
        <taxon>Rhinotermitidae</taxon>
        <taxon>Coptotermes</taxon>
    </lineage>
</organism>
<reference evidence="2" key="1">
    <citation type="submission" date="2020-01" db="EMBL/GenBank/DDBJ databases">
        <title>Draft genome sequence of the Termite Coptotermes fromosanus.</title>
        <authorList>
            <person name="Itakura S."/>
            <person name="Yosikawa Y."/>
            <person name="Umezawa K."/>
        </authorList>
    </citation>
    <scope>NUCLEOTIDE SEQUENCE [LARGE SCALE GENOMIC DNA]</scope>
</reference>
<dbReference type="Gene3D" id="3.60.10.10">
    <property type="entry name" value="Endonuclease/exonuclease/phosphatase"/>
    <property type="match status" value="1"/>
</dbReference>
<name>A0A6L2Q6D0_COPFO</name>
<dbReference type="Proteomes" id="UP000502823">
    <property type="component" value="Unassembled WGS sequence"/>
</dbReference>
<dbReference type="EMBL" id="BLKM01000851">
    <property type="protein sequence ID" value="GFG39052.1"/>
    <property type="molecule type" value="Genomic_DNA"/>
</dbReference>
<sequence>MRSKETNVVMRFGTWHVRTLLQAGNMNVTAEQAGRCKMDVAALREIRWKGKGLIRKSEFTLYYSGNEDRQGNRGLGFIVSKKAGRSLLGFSPICERICTLRIKGKFHNITFVNVCAPTEDTEDEIDEFYETLQSVCDEVPIMMPS</sequence>
<comment type="caution">
    <text evidence="1">The sequence shown here is derived from an EMBL/GenBank/DDBJ whole genome shotgun (WGS) entry which is preliminary data.</text>
</comment>
<dbReference type="SUPFAM" id="SSF56219">
    <property type="entry name" value="DNase I-like"/>
    <property type="match status" value="1"/>
</dbReference>
<dbReference type="OrthoDB" id="5828726at2759"/>